<feature type="signal peptide" evidence="2">
    <location>
        <begin position="1"/>
        <end position="19"/>
    </location>
</feature>
<evidence type="ECO:0000313" key="3">
    <source>
        <dbReference type="EMBL" id="GFH58491.1"/>
    </source>
</evidence>
<evidence type="ECO:0000256" key="2">
    <source>
        <dbReference type="SAM" id="SignalP"/>
    </source>
</evidence>
<dbReference type="Proteomes" id="UP001054902">
    <property type="component" value="Unassembled WGS sequence"/>
</dbReference>
<feature type="chain" id="PRO_5042087576" evidence="2">
    <location>
        <begin position="20"/>
        <end position="383"/>
    </location>
</feature>
<reference evidence="3 4" key="1">
    <citation type="journal article" date="2021" name="Sci. Rep.">
        <title>The genome of the diatom Chaetoceros tenuissimus carries an ancient integrated fragment of an extant virus.</title>
        <authorList>
            <person name="Hongo Y."/>
            <person name="Kimura K."/>
            <person name="Takaki Y."/>
            <person name="Yoshida Y."/>
            <person name="Baba S."/>
            <person name="Kobayashi G."/>
            <person name="Nagasaki K."/>
            <person name="Hano T."/>
            <person name="Tomaru Y."/>
        </authorList>
    </citation>
    <scope>NUCLEOTIDE SEQUENCE [LARGE SCALE GENOMIC DNA]</scope>
    <source>
        <strain evidence="3 4">NIES-3715</strain>
    </source>
</reference>
<dbReference type="EMBL" id="BLLK01000062">
    <property type="protein sequence ID" value="GFH58491.1"/>
    <property type="molecule type" value="Genomic_DNA"/>
</dbReference>
<feature type="region of interest" description="Disordered" evidence="1">
    <location>
        <begin position="206"/>
        <end position="360"/>
    </location>
</feature>
<feature type="compositionally biased region" description="Basic and acidic residues" evidence="1">
    <location>
        <begin position="345"/>
        <end position="354"/>
    </location>
</feature>
<name>A0AAD3D881_9STRA</name>
<dbReference type="AlphaFoldDB" id="A0AAD3D881"/>
<comment type="caution">
    <text evidence="3">The sequence shown here is derived from an EMBL/GenBank/DDBJ whole genome shotgun (WGS) entry which is preliminary data.</text>
</comment>
<protein>
    <submittedName>
        <fullName evidence="3">Uncharacterized protein</fullName>
    </submittedName>
</protein>
<sequence length="383" mass="41210">MKFFLASVILFLASPPCESSPSGASHCFSGISSMQNTFHGTIGSGSLLDGNYQLHFLDKESETYTPIESITDSDGNIVKIDLFKDASASSHKHVLSLKTTAFDTKFRGFLLRLSATDDTEKDVSSYLSISDSYSQLSRTLEICDEKVSGLTHNSPMDKEEIQFELLHNEAINLTLEITVVEKNKPSGSNLWYYEMYQFQLRDTMDDLKESSQPSESSGSSTSPSISIAKESSQPSESSGSSMSPSISMAPSPESIVGDENSLTTNEETNAPSTVTTTIVEDESMSPSISPSPSVSLSPSISPSKSTSPSVSIHPSAIPSVSFSPSTSNTPTVGETSEATIIGKSNSEDDVKDDPTSNGSSYKMQNYNGIYSLLLFISFCFGIF</sequence>
<feature type="compositionally biased region" description="Low complexity" evidence="1">
    <location>
        <begin position="210"/>
        <end position="255"/>
    </location>
</feature>
<feature type="compositionally biased region" description="Polar residues" evidence="1">
    <location>
        <begin position="318"/>
        <end position="344"/>
    </location>
</feature>
<evidence type="ECO:0000313" key="4">
    <source>
        <dbReference type="Proteomes" id="UP001054902"/>
    </source>
</evidence>
<gene>
    <name evidence="3" type="ORF">CTEN210_14967</name>
</gene>
<keyword evidence="4" id="KW-1185">Reference proteome</keyword>
<evidence type="ECO:0000256" key="1">
    <source>
        <dbReference type="SAM" id="MobiDB-lite"/>
    </source>
</evidence>
<proteinExistence type="predicted"/>
<accession>A0AAD3D881</accession>
<feature type="compositionally biased region" description="Polar residues" evidence="1">
    <location>
        <begin position="260"/>
        <end position="278"/>
    </location>
</feature>
<keyword evidence="2" id="KW-0732">Signal</keyword>
<organism evidence="3 4">
    <name type="scientific">Chaetoceros tenuissimus</name>
    <dbReference type="NCBI Taxonomy" id="426638"/>
    <lineage>
        <taxon>Eukaryota</taxon>
        <taxon>Sar</taxon>
        <taxon>Stramenopiles</taxon>
        <taxon>Ochrophyta</taxon>
        <taxon>Bacillariophyta</taxon>
        <taxon>Coscinodiscophyceae</taxon>
        <taxon>Chaetocerotophycidae</taxon>
        <taxon>Chaetocerotales</taxon>
        <taxon>Chaetocerotaceae</taxon>
        <taxon>Chaetoceros</taxon>
    </lineage>
</organism>
<feature type="compositionally biased region" description="Low complexity" evidence="1">
    <location>
        <begin position="284"/>
        <end position="315"/>
    </location>
</feature>